<keyword evidence="1" id="KW-0378">Hydrolase</keyword>
<dbReference type="SUPFAM" id="SSF102405">
    <property type="entry name" value="MCP/YpsA-like"/>
    <property type="match status" value="1"/>
</dbReference>
<dbReference type="NCBIfam" id="TIGR00730">
    <property type="entry name" value="Rossman fold protein, TIGR00730 family"/>
    <property type="match status" value="1"/>
</dbReference>
<dbReference type="EMBL" id="PFBJ01000001">
    <property type="protein sequence ID" value="PIT91508.1"/>
    <property type="molecule type" value="Genomic_DNA"/>
</dbReference>
<dbReference type="Gene3D" id="3.40.50.450">
    <property type="match status" value="1"/>
</dbReference>
<keyword evidence="1" id="KW-0203">Cytokinin biosynthesis</keyword>
<dbReference type="Pfam" id="PF03641">
    <property type="entry name" value="Lysine_decarbox"/>
    <property type="match status" value="1"/>
</dbReference>
<dbReference type="InterPro" id="IPR052341">
    <property type="entry name" value="LOG_family_nucleotidases"/>
</dbReference>
<dbReference type="EC" id="3.2.2.n1" evidence="1"/>
<dbReference type="GO" id="GO:0009691">
    <property type="term" value="P:cytokinin biosynthetic process"/>
    <property type="evidence" value="ECO:0007669"/>
    <property type="project" value="UniProtKB-UniRule"/>
</dbReference>
<dbReference type="InterPro" id="IPR005269">
    <property type="entry name" value="LOG"/>
</dbReference>
<dbReference type="AlphaFoldDB" id="A0A2M6WFE2"/>
<proteinExistence type="inferred from homology"/>
<dbReference type="GO" id="GO:0016787">
    <property type="term" value="F:hydrolase activity"/>
    <property type="evidence" value="ECO:0007669"/>
    <property type="project" value="UniProtKB-KW"/>
</dbReference>
<name>A0A2M6WFE2_9BACT</name>
<gene>
    <name evidence="2" type="ORF">COU17_00020</name>
</gene>
<evidence type="ECO:0000256" key="1">
    <source>
        <dbReference type="RuleBase" id="RU363015"/>
    </source>
</evidence>
<comment type="caution">
    <text evidence="2">The sequence shown here is derived from an EMBL/GenBank/DDBJ whole genome shotgun (WGS) entry which is preliminary data.</text>
</comment>
<protein>
    <recommendedName>
        <fullName evidence="1">Cytokinin riboside 5'-monophosphate phosphoribohydrolase</fullName>
        <ecNumber evidence="1">3.2.2.n1</ecNumber>
    </recommendedName>
</protein>
<evidence type="ECO:0000313" key="3">
    <source>
        <dbReference type="Proteomes" id="UP000228809"/>
    </source>
</evidence>
<dbReference type="Proteomes" id="UP000228809">
    <property type="component" value="Unassembled WGS sequence"/>
</dbReference>
<dbReference type="PANTHER" id="PTHR43393:SF3">
    <property type="entry name" value="LYSINE DECARBOXYLASE-LIKE PROTEIN"/>
    <property type="match status" value="1"/>
</dbReference>
<dbReference type="InterPro" id="IPR031100">
    <property type="entry name" value="LOG_fam"/>
</dbReference>
<dbReference type="PANTHER" id="PTHR43393">
    <property type="entry name" value="CYTOKININ RIBOSIDE 5'-MONOPHOSPHATE PHOSPHORIBOHYDROLASE"/>
    <property type="match status" value="1"/>
</dbReference>
<dbReference type="GO" id="GO:0005829">
    <property type="term" value="C:cytosol"/>
    <property type="evidence" value="ECO:0007669"/>
    <property type="project" value="TreeGrafter"/>
</dbReference>
<comment type="similarity">
    <text evidence="1">Belongs to the LOG family.</text>
</comment>
<evidence type="ECO:0000313" key="2">
    <source>
        <dbReference type="EMBL" id="PIT91508.1"/>
    </source>
</evidence>
<organism evidence="2 3">
    <name type="scientific">Candidatus Kaiserbacteria bacterium CG10_big_fil_rev_8_21_14_0_10_49_17</name>
    <dbReference type="NCBI Taxonomy" id="1974609"/>
    <lineage>
        <taxon>Bacteria</taxon>
        <taxon>Candidatus Kaiseribacteriota</taxon>
    </lineage>
</organism>
<sequence length="233" mass="25727">MDKEQPQIPNTCRVERELFEGDAAQEERVKRICDEIDGGFTALRKYDLAATFFGSARCGAGDETYRAAEELAGNLARAGFTIITGGGPGIMAAANKGAKDAGGQSVGFNIELPEEQGLNHNTTDSYEFHYFFARKLMLTYASEVYVYFPGGFGTLDEFFEIATLVQTGRIESIPIILYGGEYWEPLLSWMHETLLDTYSTISPEDTAIFTLVDSAQEAYDAVMQLVPRCKSNT</sequence>
<accession>A0A2M6WFE2</accession>
<reference evidence="3" key="1">
    <citation type="submission" date="2017-09" db="EMBL/GenBank/DDBJ databases">
        <title>Depth-based differentiation of microbial function through sediment-hosted aquifers and enrichment of novel symbionts in the deep terrestrial subsurface.</title>
        <authorList>
            <person name="Probst A.J."/>
            <person name="Ladd B."/>
            <person name="Jarett J.K."/>
            <person name="Geller-Mcgrath D.E."/>
            <person name="Sieber C.M.K."/>
            <person name="Emerson J.B."/>
            <person name="Anantharaman K."/>
            <person name="Thomas B.C."/>
            <person name="Malmstrom R."/>
            <person name="Stieglmeier M."/>
            <person name="Klingl A."/>
            <person name="Woyke T."/>
            <person name="Ryan C.M."/>
            <person name="Banfield J.F."/>
        </authorList>
    </citation>
    <scope>NUCLEOTIDE SEQUENCE [LARGE SCALE GENOMIC DNA]</scope>
</reference>